<sequence length="110" mass="12794">MFVLRVHSVDLERTISIEEEATGFTYALKRSQPPLKLIQPSSSLKITVRKGLIHFYRNSSHSSLSNPRFRSTTLFIVDPNYFSTLDFIRFCDSRIANVSEILFIRKPNRE</sequence>
<dbReference type="Pfam" id="PF07576">
    <property type="entry name" value="BRAP2"/>
    <property type="match status" value="1"/>
</dbReference>
<reference evidence="3" key="2">
    <citation type="submission" date="2025-08" db="UniProtKB">
        <authorList>
            <consortium name="RefSeq"/>
        </authorList>
    </citation>
    <scope>IDENTIFICATION</scope>
    <source>
        <tissue evidence="3">Leaf</tissue>
    </source>
</reference>
<proteinExistence type="predicted"/>
<feature type="domain" description="BRCA1-associated 2/ETP1 RRM" evidence="1">
    <location>
        <begin position="66"/>
        <end position="107"/>
    </location>
</feature>
<dbReference type="Proteomes" id="UP000694864">
    <property type="component" value="Chromosome 2"/>
</dbReference>
<accession>A0ABM1QVV6</accession>
<organism evidence="2 3">
    <name type="scientific">Camelina sativa</name>
    <name type="common">False flax</name>
    <name type="synonym">Myagrum sativum</name>
    <dbReference type="NCBI Taxonomy" id="90675"/>
    <lineage>
        <taxon>Eukaryota</taxon>
        <taxon>Viridiplantae</taxon>
        <taxon>Streptophyta</taxon>
        <taxon>Embryophyta</taxon>
        <taxon>Tracheophyta</taxon>
        <taxon>Spermatophyta</taxon>
        <taxon>Magnoliopsida</taxon>
        <taxon>eudicotyledons</taxon>
        <taxon>Gunneridae</taxon>
        <taxon>Pentapetalae</taxon>
        <taxon>rosids</taxon>
        <taxon>malvids</taxon>
        <taxon>Brassicales</taxon>
        <taxon>Brassicaceae</taxon>
        <taxon>Camelineae</taxon>
        <taxon>Camelina</taxon>
    </lineage>
</organism>
<protein>
    <submittedName>
        <fullName evidence="3">Uncharacterized protein LOC104725648 isoform X2</fullName>
    </submittedName>
</protein>
<evidence type="ECO:0000313" key="2">
    <source>
        <dbReference type="Proteomes" id="UP000694864"/>
    </source>
</evidence>
<dbReference type="GeneID" id="104725648"/>
<evidence type="ECO:0000259" key="1">
    <source>
        <dbReference type="Pfam" id="PF07576"/>
    </source>
</evidence>
<keyword evidence="2" id="KW-1185">Reference proteome</keyword>
<evidence type="ECO:0000313" key="3">
    <source>
        <dbReference type="RefSeq" id="XP_019090894.1"/>
    </source>
</evidence>
<gene>
    <name evidence="3" type="primary">LOC104725648</name>
</gene>
<dbReference type="InterPro" id="IPR011422">
    <property type="entry name" value="BRAP2/ETP1_RRM"/>
</dbReference>
<dbReference type="RefSeq" id="XP_019090894.1">
    <property type="nucleotide sequence ID" value="XM_019235349.1"/>
</dbReference>
<reference evidence="2" key="1">
    <citation type="journal article" date="2014" name="Nat. Commun.">
        <title>The emerging biofuel crop Camelina sativa retains a highly undifferentiated hexaploid genome structure.</title>
        <authorList>
            <person name="Kagale S."/>
            <person name="Koh C."/>
            <person name="Nixon J."/>
            <person name="Bollina V."/>
            <person name="Clarke W.E."/>
            <person name="Tuteja R."/>
            <person name="Spillane C."/>
            <person name="Robinson S.J."/>
            <person name="Links M.G."/>
            <person name="Clarke C."/>
            <person name="Higgins E.E."/>
            <person name="Huebert T."/>
            <person name="Sharpe A.G."/>
            <person name="Parkin I.A."/>
        </authorList>
    </citation>
    <scope>NUCLEOTIDE SEQUENCE [LARGE SCALE GENOMIC DNA]</scope>
    <source>
        <strain evidence="2">cv. DH55</strain>
    </source>
</reference>
<name>A0ABM1QVV6_CAMSA</name>